<dbReference type="InterPro" id="IPR007627">
    <property type="entry name" value="RNA_pol_sigma70_r2"/>
</dbReference>
<dbReference type="InterPro" id="IPR014284">
    <property type="entry name" value="RNA_pol_sigma-70_dom"/>
</dbReference>
<dbReference type="STRING" id="623281.SAMN05421747_13119"/>
<dbReference type="EMBL" id="FOLL01000031">
    <property type="protein sequence ID" value="SFC82246.1"/>
    <property type="molecule type" value="Genomic_DNA"/>
</dbReference>
<dbReference type="PANTHER" id="PTHR30173:SF36">
    <property type="entry name" value="ECF RNA POLYMERASE SIGMA FACTOR SIGJ"/>
    <property type="match status" value="1"/>
</dbReference>
<keyword evidence="5" id="KW-1185">Reference proteome</keyword>
<dbReference type="Gene3D" id="3.10.450.50">
    <property type="match status" value="1"/>
</dbReference>
<dbReference type="NCBIfam" id="TIGR02937">
    <property type="entry name" value="sigma70-ECF"/>
    <property type="match status" value="1"/>
</dbReference>
<evidence type="ECO:0000313" key="4">
    <source>
        <dbReference type="EMBL" id="SFC82246.1"/>
    </source>
</evidence>
<dbReference type="AlphaFoldDB" id="A0A1I1MAY3"/>
<dbReference type="PANTHER" id="PTHR30173">
    <property type="entry name" value="SIGMA 19 FACTOR"/>
    <property type="match status" value="1"/>
</dbReference>
<proteinExistence type="predicted"/>
<dbReference type="SUPFAM" id="SSF88946">
    <property type="entry name" value="Sigma2 domain of RNA polymerase sigma factors"/>
    <property type="match status" value="1"/>
</dbReference>
<dbReference type="InterPro" id="IPR036388">
    <property type="entry name" value="WH-like_DNA-bd_sf"/>
</dbReference>
<feature type="domain" description="RNA polymerase sigma factor 70 region 4 type 2" evidence="3">
    <location>
        <begin position="103"/>
        <end position="153"/>
    </location>
</feature>
<dbReference type="GO" id="GO:0003677">
    <property type="term" value="F:DNA binding"/>
    <property type="evidence" value="ECO:0007669"/>
    <property type="project" value="InterPro"/>
</dbReference>
<dbReference type="InterPro" id="IPR013249">
    <property type="entry name" value="RNA_pol_sigma70_r4_t2"/>
</dbReference>
<dbReference type="SUPFAM" id="SSF54427">
    <property type="entry name" value="NTF2-like"/>
    <property type="match status" value="1"/>
</dbReference>
<dbReference type="SUPFAM" id="SSF88659">
    <property type="entry name" value="Sigma3 and sigma4 domains of RNA polymerase sigma factors"/>
    <property type="match status" value="1"/>
</dbReference>
<dbReference type="Pfam" id="PF04542">
    <property type="entry name" value="Sigma70_r2"/>
    <property type="match status" value="1"/>
</dbReference>
<gene>
    <name evidence="4" type="ORF">SAMN05421747_13119</name>
</gene>
<evidence type="ECO:0000313" key="5">
    <source>
        <dbReference type="Proteomes" id="UP000199577"/>
    </source>
</evidence>
<dbReference type="InterPro" id="IPR013325">
    <property type="entry name" value="RNA_pol_sigma_r2"/>
</dbReference>
<name>A0A1I1MAY3_9SPHI</name>
<evidence type="ECO:0000256" key="1">
    <source>
        <dbReference type="ARBA" id="ARBA00011344"/>
    </source>
</evidence>
<protein>
    <submittedName>
        <fullName evidence="4">RNA polymerase sigma-70 factor, ECF subfamily</fullName>
    </submittedName>
</protein>
<evidence type="ECO:0000259" key="3">
    <source>
        <dbReference type="Pfam" id="PF08281"/>
    </source>
</evidence>
<accession>A0A1I1MAY3</accession>
<dbReference type="InterPro" id="IPR032710">
    <property type="entry name" value="NTF2-like_dom_sf"/>
</dbReference>
<comment type="subunit">
    <text evidence="1">Interacts transiently with the RNA polymerase catalytic core formed by RpoA, RpoB, RpoC and RpoZ (2 alpha, 1 beta, 1 beta' and 1 omega subunit) to form the RNA polymerase holoenzyme that can initiate transcription.</text>
</comment>
<dbReference type="InterPro" id="IPR052704">
    <property type="entry name" value="ECF_Sigma-70_Domain"/>
</dbReference>
<sequence>MKAGISIELLRPPLIRQAYYITGSMADAEDIVHDAYVQWSNMDAQHIENPEAYLRRIVINLAINLKERAKRQRDAYFGQWLPEPVSDSSDRTTVGKDNLSYSLLVLLESLSAKERAVFILKEAFGYEHREIAQVLNITEAGSRKLLSRAKARLAADKRRPVPIAQQQAFLDRFLQAIWSGDASLVETLLREDVTVISDGGGKAAAGKHPVAGRRSVSKMLVGLYRKFYRNALAEPGIINGQPAILYWKDGMLQTCQIFDIDATGVRNVYLVRNPDKLKRLAATISLPVSRIP</sequence>
<dbReference type="Gene3D" id="1.10.10.10">
    <property type="entry name" value="Winged helix-like DNA-binding domain superfamily/Winged helix DNA-binding domain"/>
    <property type="match status" value="1"/>
</dbReference>
<feature type="domain" description="RNA polymerase sigma-70 region 2" evidence="2">
    <location>
        <begin position="8"/>
        <end position="71"/>
    </location>
</feature>
<dbReference type="OrthoDB" id="3211555at2"/>
<dbReference type="GO" id="GO:0016987">
    <property type="term" value="F:sigma factor activity"/>
    <property type="evidence" value="ECO:0007669"/>
    <property type="project" value="InterPro"/>
</dbReference>
<dbReference type="RefSeq" id="WP_090975161.1">
    <property type="nucleotide sequence ID" value="NZ_FOLL01000031.1"/>
</dbReference>
<dbReference type="GO" id="GO:0006352">
    <property type="term" value="P:DNA-templated transcription initiation"/>
    <property type="evidence" value="ECO:0007669"/>
    <property type="project" value="InterPro"/>
</dbReference>
<reference evidence="4 5" key="1">
    <citation type="submission" date="2016-10" db="EMBL/GenBank/DDBJ databases">
        <authorList>
            <person name="de Groot N.N."/>
        </authorList>
    </citation>
    <scope>NUCLEOTIDE SEQUENCE [LARGE SCALE GENOMIC DNA]</scope>
    <source>
        <strain evidence="4 5">DSM 22900</strain>
    </source>
</reference>
<dbReference type="Proteomes" id="UP000199577">
    <property type="component" value="Unassembled WGS sequence"/>
</dbReference>
<dbReference type="Gene3D" id="1.10.1740.10">
    <property type="match status" value="1"/>
</dbReference>
<dbReference type="Pfam" id="PF08281">
    <property type="entry name" value="Sigma70_r4_2"/>
    <property type="match status" value="1"/>
</dbReference>
<dbReference type="InterPro" id="IPR013324">
    <property type="entry name" value="RNA_pol_sigma_r3/r4-like"/>
</dbReference>
<organism evidence="4 5">
    <name type="scientific">Parapedobacter composti</name>
    <dbReference type="NCBI Taxonomy" id="623281"/>
    <lineage>
        <taxon>Bacteria</taxon>
        <taxon>Pseudomonadati</taxon>
        <taxon>Bacteroidota</taxon>
        <taxon>Sphingobacteriia</taxon>
        <taxon>Sphingobacteriales</taxon>
        <taxon>Sphingobacteriaceae</taxon>
        <taxon>Parapedobacter</taxon>
    </lineage>
</organism>
<evidence type="ECO:0000259" key="2">
    <source>
        <dbReference type="Pfam" id="PF04542"/>
    </source>
</evidence>